<protein>
    <recommendedName>
        <fullName evidence="5">Protein TsetseEP domain-containing protein</fullName>
    </recommendedName>
</protein>
<evidence type="ECO:0000256" key="1">
    <source>
        <dbReference type="SAM" id="Coils"/>
    </source>
</evidence>
<feature type="chain" id="PRO_5008399581" description="Protein TsetseEP domain-containing protein" evidence="2">
    <location>
        <begin position="20"/>
        <end position="299"/>
    </location>
</feature>
<evidence type="ECO:0000313" key="4">
    <source>
        <dbReference type="Proteomes" id="UP000078200"/>
    </source>
</evidence>
<feature type="coiled-coil region" evidence="1">
    <location>
        <begin position="74"/>
        <end position="101"/>
    </location>
</feature>
<evidence type="ECO:0000313" key="3">
    <source>
        <dbReference type="EnsemblMetazoa" id="GAUT044880-PA"/>
    </source>
</evidence>
<reference evidence="3" key="1">
    <citation type="submission" date="2020-05" db="UniProtKB">
        <authorList>
            <consortium name="EnsemblMetazoa"/>
        </authorList>
    </citation>
    <scope>IDENTIFICATION</scope>
    <source>
        <strain evidence="3">TTRI</strain>
    </source>
</reference>
<dbReference type="Proteomes" id="UP000078200">
    <property type="component" value="Unassembled WGS sequence"/>
</dbReference>
<proteinExistence type="predicted"/>
<evidence type="ECO:0008006" key="5">
    <source>
        <dbReference type="Google" id="ProtNLM"/>
    </source>
</evidence>
<dbReference type="AlphaFoldDB" id="A0A1A9VR42"/>
<feature type="signal peptide" evidence="2">
    <location>
        <begin position="1"/>
        <end position="19"/>
    </location>
</feature>
<sequence>MSSIEILLIVTAIVLTIEAVVMEMDIFLESKDSRPSEISNIGNYLNAYRRQNMKHIEKYDTTFDKFAMLYENQLQTIQMQNDLLRDHMQQTEDELDLLELISDMNKLCVSKYRNYIPVISVAVEGITTCITKAKERLNTALATPKQIRDNLQAYYKSTFESNIRNCNKTKNDSSLFCITQEVTNSRGFTNNNKHKFDTEMDVALFQANAQVKTASDCSFQIYYNCTTATAEVKSNIGRCLQILGSERNSSSEFALKSESSSCDNIQAVTANAFDFSTISVPNSLYRSNRTVNCLLLKVV</sequence>
<name>A0A1A9VR42_GLOAU</name>
<keyword evidence="4" id="KW-1185">Reference proteome</keyword>
<evidence type="ECO:0000256" key="2">
    <source>
        <dbReference type="SAM" id="SignalP"/>
    </source>
</evidence>
<accession>A0A1A9VR42</accession>
<dbReference type="EnsemblMetazoa" id="GAUT044880-RA">
    <property type="protein sequence ID" value="GAUT044880-PA"/>
    <property type="gene ID" value="GAUT044880"/>
</dbReference>
<dbReference type="VEuPathDB" id="VectorBase:GAUT044880"/>
<keyword evidence="2" id="KW-0732">Signal</keyword>
<organism evidence="3 4">
    <name type="scientific">Glossina austeni</name>
    <name type="common">Savannah tsetse fly</name>
    <dbReference type="NCBI Taxonomy" id="7395"/>
    <lineage>
        <taxon>Eukaryota</taxon>
        <taxon>Metazoa</taxon>
        <taxon>Ecdysozoa</taxon>
        <taxon>Arthropoda</taxon>
        <taxon>Hexapoda</taxon>
        <taxon>Insecta</taxon>
        <taxon>Pterygota</taxon>
        <taxon>Neoptera</taxon>
        <taxon>Endopterygota</taxon>
        <taxon>Diptera</taxon>
        <taxon>Brachycera</taxon>
        <taxon>Muscomorpha</taxon>
        <taxon>Hippoboscoidea</taxon>
        <taxon>Glossinidae</taxon>
        <taxon>Glossina</taxon>
    </lineage>
</organism>
<keyword evidence="1" id="KW-0175">Coiled coil</keyword>